<dbReference type="GeneTree" id="ENSGT00390000007712"/>
<sequence length="152" mass="16580">MAGTWLLLLLALGCPALPTGEASTARTCPQEPLKGMPGQALRLGALRVLLFKLLLFDVLLTCSRLRACPPQSPASAAARLRALRPHRRRPAAVTEGREAAGSPSPLWALQPRDHRGDHTRPGRQPRSSVWQEGTFFTTRAWGWCSLGAFFCT</sequence>
<dbReference type="PANTHER" id="PTHR37866">
    <property type="entry name" value="PRE T-CELL ANTIGEN RECEPTOR ALPHA"/>
    <property type="match status" value="1"/>
</dbReference>
<organism evidence="3 4">
    <name type="scientific">Microcebus murinus</name>
    <name type="common">Gray mouse lemur</name>
    <name type="synonym">Lemur murinus</name>
    <dbReference type="NCBI Taxonomy" id="30608"/>
    <lineage>
        <taxon>Eukaryota</taxon>
        <taxon>Metazoa</taxon>
        <taxon>Chordata</taxon>
        <taxon>Craniata</taxon>
        <taxon>Vertebrata</taxon>
        <taxon>Euteleostomi</taxon>
        <taxon>Mammalia</taxon>
        <taxon>Eutheria</taxon>
        <taxon>Euarchontoglires</taxon>
        <taxon>Primates</taxon>
        <taxon>Strepsirrhini</taxon>
        <taxon>Lemuriformes</taxon>
        <taxon>Cheirogaleidae</taxon>
        <taxon>Microcebus</taxon>
    </lineage>
</organism>
<reference evidence="3" key="3">
    <citation type="submission" date="2025-09" db="UniProtKB">
        <authorList>
            <consortium name="Ensembl"/>
        </authorList>
    </citation>
    <scope>IDENTIFICATION</scope>
</reference>
<dbReference type="GO" id="GO:0070244">
    <property type="term" value="P:negative regulation of thymocyte apoptotic process"/>
    <property type="evidence" value="ECO:0007669"/>
    <property type="project" value="TreeGrafter"/>
</dbReference>
<dbReference type="AlphaFoldDB" id="A0A8C5XHP3"/>
<name>A0A8C5XHP3_MICMU</name>
<evidence type="ECO:0000313" key="3">
    <source>
        <dbReference type="Ensembl" id="ENSMICP00000023568.2"/>
    </source>
</evidence>
<dbReference type="Proteomes" id="UP000694394">
    <property type="component" value="Chromosome 6"/>
</dbReference>
<evidence type="ECO:0000313" key="4">
    <source>
        <dbReference type="Proteomes" id="UP000694394"/>
    </source>
</evidence>
<reference evidence="3" key="1">
    <citation type="submission" date="2016-12" db="EMBL/GenBank/DDBJ databases">
        <title>Mouse lemur reference genome and diversity panel.</title>
        <authorList>
            <person name="Harris R."/>
            <person name="Larsen P."/>
            <person name="Liu Y."/>
            <person name="Hughes D.S."/>
            <person name="Murali S."/>
            <person name="Raveendran M."/>
            <person name="Korchina V."/>
            <person name="Wang M."/>
            <person name="Jhangiani S."/>
            <person name="Bandaranaike D."/>
            <person name="Bellair M."/>
            <person name="Blankenburg K."/>
            <person name="Chao H."/>
            <person name="Dahdouli M."/>
            <person name="Dinh H."/>
            <person name="Doddapaneni H."/>
            <person name="English A."/>
            <person name="Firestine M."/>
            <person name="Gnanaolivu R."/>
            <person name="Gross S."/>
            <person name="Hernandez B."/>
            <person name="Javaid M."/>
            <person name="Jayaseelan J."/>
            <person name="Jones J."/>
            <person name="Khan Z."/>
            <person name="Kovar C."/>
            <person name="Kurapati P."/>
            <person name="Le B."/>
            <person name="Lee S."/>
            <person name="Li M."/>
            <person name="Mathew T."/>
            <person name="Narasimhan A."/>
            <person name="Ngo D."/>
            <person name="Nguyen L."/>
            <person name="Okwuonu G."/>
            <person name="Ongeri F."/>
            <person name="Osuji N."/>
            <person name="Pu L.-L."/>
            <person name="Puazo M."/>
            <person name="Quiroz J."/>
            <person name="Raj R."/>
            <person name="Rajbhandari K."/>
            <person name="Reid J.G."/>
            <person name="Santibanez J."/>
            <person name="Sexton D."/>
            <person name="Skinner E."/>
            <person name="Vee V."/>
            <person name="Weissenberger G."/>
            <person name="Wu Y."/>
            <person name="Xin Y."/>
            <person name="Han Y."/>
            <person name="Campbell C."/>
            <person name="Brown A."/>
            <person name="Sullivan B."/>
            <person name="Shelton J."/>
            <person name="Brown S."/>
            <person name="Dudchenko O."/>
            <person name="Machol I."/>
            <person name="Durand N."/>
            <person name="Shamim M."/>
            <person name="Lieberman A."/>
            <person name="Muzny D.M."/>
            <person name="Richards S."/>
            <person name="Yoder A."/>
            <person name="Worley K.C."/>
            <person name="Rogers J."/>
            <person name="Gibbs R.A."/>
        </authorList>
    </citation>
    <scope>NUCLEOTIDE SEQUENCE [LARGE SCALE GENOMIC DNA]</scope>
</reference>
<dbReference type="Ensembl" id="ENSMICT00000054056.2">
    <property type="protein sequence ID" value="ENSMICP00000023568.2"/>
    <property type="gene ID" value="ENSMICG00000008212.3"/>
</dbReference>
<evidence type="ECO:0000256" key="2">
    <source>
        <dbReference type="SAM" id="SignalP"/>
    </source>
</evidence>
<feature type="chain" id="PRO_5034910993" evidence="2">
    <location>
        <begin position="23"/>
        <end position="152"/>
    </location>
</feature>
<keyword evidence="4" id="KW-1185">Reference proteome</keyword>
<feature type="compositionally biased region" description="Basic and acidic residues" evidence="1">
    <location>
        <begin position="111"/>
        <end position="120"/>
    </location>
</feature>
<keyword evidence="2" id="KW-0732">Signal</keyword>
<proteinExistence type="predicted"/>
<gene>
    <name evidence="3" type="primary">PTCRA</name>
</gene>
<reference evidence="3" key="2">
    <citation type="submission" date="2025-08" db="UniProtKB">
        <authorList>
            <consortium name="Ensembl"/>
        </authorList>
    </citation>
    <scope>IDENTIFICATION</scope>
</reference>
<accession>A0A8C5XHP3</accession>
<protein>
    <submittedName>
        <fullName evidence="3">Pre T cell antigen receptor alpha</fullName>
    </submittedName>
</protein>
<dbReference type="EMBL" id="ABDC03007540">
    <property type="status" value="NOT_ANNOTATED_CDS"/>
    <property type="molecule type" value="Genomic_DNA"/>
</dbReference>
<dbReference type="PANTHER" id="PTHR37866:SF1">
    <property type="entry name" value="PRE T-CELL ANTIGEN RECEPTOR ALPHA"/>
    <property type="match status" value="1"/>
</dbReference>
<evidence type="ECO:0000256" key="1">
    <source>
        <dbReference type="SAM" id="MobiDB-lite"/>
    </source>
</evidence>
<dbReference type="InterPro" id="IPR027834">
    <property type="entry name" value="PTCRA"/>
</dbReference>
<feature type="region of interest" description="Disordered" evidence="1">
    <location>
        <begin position="86"/>
        <end position="129"/>
    </location>
</feature>
<feature type="signal peptide" evidence="2">
    <location>
        <begin position="1"/>
        <end position="22"/>
    </location>
</feature>